<evidence type="ECO:0000256" key="9">
    <source>
        <dbReference type="HAMAP-Rule" id="MF_00049"/>
    </source>
</evidence>
<reference evidence="14 15" key="1">
    <citation type="submission" date="2021-01" db="EMBL/GenBank/DDBJ databases">
        <title>Prevotella A2931 sp. nov.</title>
        <authorList>
            <person name="Buhl M."/>
            <person name="Oberhettinger P."/>
        </authorList>
    </citation>
    <scope>NUCLEOTIDE SEQUENCE [LARGE SCALE GENOMIC DNA]</scope>
    <source>
        <strain evidence="14 15">A2931</strain>
    </source>
</reference>
<comment type="similarity">
    <text evidence="1 9 10">Belongs to the class-I aminoacyl-tRNA synthetase family.</text>
</comment>
<dbReference type="PANTHER" id="PTHR43740">
    <property type="entry name" value="LEUCYL-TRNA SYNTHETASE"/>
    <property type="match status" value="1"/>
</dbReference>
<feature type="domain" description="Methionyl/Valyl/Leucyl/Isoleucyl-tRNA synthetase anticodon-binding" evidence="12">
    <location>
        <begin position="804"/>
        <end position="915"/>
    </location>
</feature>
<proteinExistence type="inferred from homology"/>
<evidence type="ECO:0000256" key="8">
    <source>
        <dbReference type="ARBA" id="ARBA00047469"/>
    </source>
</evidence>
<evidence type="ECO:0000259" key="11">
    <source>
        <dbReference type="Pfam" id="PF00133"/>
    </source>
</evidence>
<dbReference type="InterPro" id="IPR009008">
    <property type="entry name" value="Val/Leu/Ile-tRNA-synth_edit"/>
</dbReference>
<keyword evidence="15" id="KW-1185">Reference proteome</keyword>
<feature type="short sequence motif" description="'KMSKS' region" evidence="9">
    <location>
        <begin position="726"/>
        <end position="730"/>
    </location>
</feature>
<gene>
    <name evidence="9" type="primary">leuS</name>
    <name evidence="14" type="ORF">JHU38_08565</name>
</gene>
<dbReference type="PROSITE" id="PS00178">
    <property type="entry name" value="AA_TRNA_LIGASE_I"/>
    <property type="match status" value="1"/>
</dbReference>
<dbReference type="PRINTS" id="PR00985">
    <property type="entry name" value="TRNASYNTHLEU"/>
</dbReference>
<dbReference type="Pfam" id="PF13603">
    <property type="entry name" value="tRNA-synt_1_2"/>
    <property type="match status" value="1"/>
</dbReference>
<sequence length="954" mass="109528">MDYNFRDIESKWQQKWAEQKTYHVVEDEKKKKFYVLNMFPYPSGAGLHVGHPLGYIASDIYARYKRLRGFNVLNPMGYDAYGLPAEQYAIQTGQHPAKTTEENIGRYRKQLDKIGFSFDWDREVRTCDPDYYHWTQWAFVRMFKSYFCNDCQKARPIDELVKRFETQGTEGLNVAQSEELRFTAEEWQQMSEVEKQQTLMNYRIAYLGETMVNWCPGLGTVLANDEVVDGVSERGGYPVVQKKMQQWCLRTSAYAQRLLDGLDTIDWTESIKETQRNWIGRSEGTEMEFKVADSEKHFTIFTTRADTIFGVTFMVLAPESELVDELTTPEQRAEVDEYLAYVKKRTELDRMSDRKVTGVFSGSYAVNPFTGDNIPIYIAEYVLAGYGTGAIMAVPAHDSRDYAFAKHFNLPIIPLIEGADVSEESFDAKEGTVMNSPKAGSVAFDGFSLNGLTVKEAIATTKEFVKSHGLGRVKVNYRLRDAIFSRQRYWGEPFPVYYKDGMPQMIPEECLPLELPDIETYKPTETGEPPLGRAKRWAWDEKNREVTETSRVDNVSIFRLELNTMPGFAGSSAYYLRYMDARNTTALVGKAADDYWQDVDLYVGGTEHATGHLIYSRFWNKFLFDCGVSCKEEPYRKLVNQGMIQGRSNFVYRVNKSAEEVASSAPVFVSFGLKDQYDTTPIHVDVNIVDNDVLDVETFKAWRPEYNDAEFILEDGKYICGWAVEKMSKSMFNVVNPDMIVEKYGADTLRLYEMFLGPVEASKPWDTNGIDGCHRFLRKFWNLYFDNRTGERVVSDEEPSKDSLKSLHKLIRKVTEDIEKFSYNTSISAFMIAVNELGQQKCHSRVLLRDLIVLIAPFAPHVAEELWEQLGETGSVCDAAWPSWNAAYLAEDETQLTVSFNGKARYQKRFPADASDEQIRRSVLEDERSLKYLEGKTIVKVIIVPRKIINIVIK</sequence>
<dbReference type="InterPro" id="IPR014729">
    <property type="entry name" value="Rossmann-like_a/b/a_fold"/>
</dbReference>
<evidence type="ECO:0000259" key="12">
    <source>
        <dbReference type="Pfam" id="PF08264"/>
    </source>
</evidence>
<dbReference type="CDD" id="cd07958">
    <property type="entry name" value="Anticodon_Ia_Leu_BEm"/>
    <property type="match status" value="1"/>
</dbReference>
<comment type="catalytic activity">
    <reaction evidence="8 9">
        <text>tRNA(Leu) + L-leucine + ATP = L-leucyl-tRNA(Leu) + AMP + diphosphate</text>
        <dbReference type="Rhea" id="RHEA:11688"/>
        <dbReference type="Rhea" id="RHEA-COMP:9613"/>
        <dbReference type="Rhea" id="RHEA-COMP:9622"/>
        <dbReference type="ChEBI" id="CHEBI:30616"/>
        <dbReference type="ChEBI" id="CHEBI:33019"/>
        <dbReference type="ChEBI" id="CHEBI:57427"/>
        <dbReference type="ChEBI" id="CHEBI:78442"/>
        <dbReference type="ChEBI" id="CHEBI:78494"/>
        <dbReference type="ChEBI" id="CHEBI:456215"/>
        <dbReference type="EC" id="6.1.1.4"/>
    </reaction>
</comment>
<dbReference type="EC" id="6.1.1.4" evidence="9"/>
<dbReference type="SUPFAM" id="SSF47323">
    <property type="entry name" value="Anticodon-binding domain of a subclass of class I aminoacyl-tRNA synthetases"/>
    <property type="match status" value="1"/>
</dbReference>
<evidence type="ECO:0000256" key="4">
    <source>
        <dbReference type="ARBA" id="ARBA00022741"/>
    </source>
</evidence>
<dbReference type="InterPro" id="IPR001412">
    <property type="entry name" value="aa-tRNA-synth_I_CS"/>
</dbReference>
<organism evidence="14 15">
    <name type="scientific">Prevotella illustrans</name>
    <dbReference type="NCBI Taxonomy" id="2800387"/>
    <lineage>
        <taxon>Bacteria</taxon>
        <taxon>Pseudomonadati</taxon>
        <taxon>Bacteroidota</taxon>
        <taxon>Bacteroidia</taxon>
        <taxon>Bacteroidales</taxon>
        <taxon>Prevotellaceae</taxon>
        <taxon>Prevotella</taxon>
    </lineage>
</organism>
<evidence type="ECO:0000256" key="2">
    <source>
        <dbReference type="ARBA" id="ARBA00022490"/>
    </source>
</evidence>
<dbReference type="InterPro" id="IPR025709">
    <property type="entry name" value="Leu_tRNA-synth_edit"/>
</dbReference>
<dbReference type="SUPFAM" id="SSF50677">
    <property type="entry name" value="ValRS/IleRS/LeuRS editing domain"/>
    <property type="match status" value="1"/>
</dbReference>
<dbReference type="Gene3D" id="3.40.50.620">
    <property type="entry name" value="HUPs"/>
    <property type="match status" value="3"/>
</dbReference>
<dbReference type="NCBIfam" id="TIGR00396">
    <property type="entry name" value="leuS_bact"/>
    <property type="match status" value="1"/>
</dbReference>
<comment type="caution">
    <text evidence="9">Lacks conserved residue(s) required for the propagation of feature annotation.</text>
</comment>
<dbReference type="InterPro" id="IPR009080">
    <property type="entry name" value="tRNAsynth_Ia_anticodon-bd"/>
</dbReference>
<dbReference type="HAMAP" id="MF_00049_B">
    <property type="entry name" value="Leu_tRNA_synth_B"/>
    <property type="match status" value="1"/>
</dbReference>
<evidence type="ECO:0000256" key="1">
    <source>
        <dbReference type="ARBA" id="ARBA00005594"/>
    </source>
</evidence>
<name>A0ABS3M6M6_9BACT</name>
<evidence type="ECO:0000256" key="3">
    <source>
        <dbReference type="ARBA" id="ARBA00022598"/>
    </source>
</evidence>
<dbReference type="InterPro" id="IPR013155">
    <property type="entry name" value="M/V/L/I-tRNA-synth_anticd-bd"/>
</dbReference>
<dbReference type="GO" id="GO:0004823">
    <property type="term" value="F:leucine-tRNA ligase activity"/>
    <property type="evidence" value="ECO:0007669"/>
    <property type="project" value="UniProtKB-EC"/>
</dbReference>
<protein>
    <recommendedName>
        <fullName evidence="9">Leucine--tRNA ligase</fullName>
        <ecNumber evidence="9">6.1.1.4</ecNumber>
    </recommendedName>
    <alternativeName>
        <fullName evidence="9">Leucyl-tRNA synthetase</fullName>
        <shortName evidence="9">LeuRS</shortName>
    </alternativeName>
</protein>
<feature type="binding site" evidence="9">
    <location>
        <position position="729"/>
    </location>
    <ligand>
        <name>ATP</name>
        <dbReference type="ChEBI" id="CHEBI:30616"/>
    </ligand>
</feature>
<dbReference type="PANTHER" id="PTHR43740:SF2">
    <property type="entry name" value="LEUCINE--TRNA LIGASE, MITOCHONDRIAL"/>
    <property type="match status" value="1"/>
</dbReference>
<accession>A0ABS3M6M6</accession>
<dbReference type="EMBL" id="JAERMS010000027">
    <property type="protein sequence ID" value="MBO1363819.1"/>
    <property type="molecule type" value="Genomic_DNA"/>
</dbReference>
<comment type="subcellular location">
    <subcellularLocation>
        <location evidence="9">Cytoplasm</location>
    </subcellularLocation>
</comment>
<evidence type="ECO:0000256" key="6">
    <source>
        <dbReference type="ARBA" id="ARBA00022917"/>
    </source>
</evidence>
<dbReference type="Proteomes" id="UP000664265">
    <property type="component" value="Unassembled WGS sequence"/>
</dbReference>
<dbReference type="Pfam" id="PF08264">
    <property type="entry name" value="Anticodon_1"/>
    <property type="match status" value="1"/>
</dbReference>
<evidence type="ECO:0000256" key="5">
    <source>
        <dbReference type="ARBA" id="ARBA00022840"/>
    </source>
</evidence>
<dbReference type="Gene3D" id="1.10.730.10">
    <property type="entry name" value="Isoleucyl-tRNA Synthetase, Domain 1"/>
    <property type="match status" value="2"/>
</dbReference>
<evidence type="ECO:0000256" key="10">
    <source>
        <dbReference type="RuleBase" id="RU363035"/>
    </source>
</evidence>
<evidence type="ECO:0000313" key="15">
    <source>
        <dbReference type="Proteomes" id="UP000664265"/>
    </source>
</evidence>
<keyword evidence="3 9" id="KW-0436">Ligase</keyword>
<dbReference type="InterPro" id="IPR002302">
    <property type="entry name" value="Leu-tRNA-ligase"/>
</dbReference>
<keyword evidence="2 9" id="KW-0963">Cytoplasm</keyword>
<comment type="caution">
    <text evidence="14">The sequence shown here is derived from an EMBL/GenBank/DDBJ whole genome shotgun (WGS) entry which is preliminary data.</text>
</comment>
<feature type="domain" description="Leucyl-tRNA synthetase editing" evidence="13">
    <location>
        <begin position="276"/>
        <end position="439"/>
    </location>
</feature>
<keyword evidence="6 9" id="KW-0648">Protein biosynthesis</keyword>
<dbReference type="Pfam" id="PF00133">
    <property type="entry name" value="tRNA-synt_1"/>
    <property type="match status" value="1"/>
</dbReference>
<keyword evidence="5 9" id="KW-0067">ATP-binding</keyword>
<keyword evidence="7 9" id="KW-0030">Aminoacyl-tRNA synthetase</keyword>
<dbReference type="RefSeq" id="WP_107581824.1">
    <property type="nucleotide sequence ID" value="NZ_JAERMS010000027.1"/>
</dbReference>
<feature type="domain" description="Aminoacyl-tRNA synthetase class Ia" evidence="11">
    <location>
        <begin position="11"/>
        <end position="145"/>
    </location>
</feature>
<evidence type="ECO:0000313" key="14">
    <source>
        <dbReference type="EMBL" id="MBO1363819.1"/>
    </source>
</evidence>
<keyword evidence="4 9" id="KW-0547">Nucleotide-binding</keyword>
<dbReference type="InterPro" id="IPR002300">
    <property type="entry name" value="aa-tRNA-synth_Ia"/>
</dbReference>
<dbReference type="SUPFAM" id="SSF52374">
    <property type="entry name" value="Nucleotidylyl transferase"/>
    <property type="match status" value="1"/>
</dbReference>
<evidence type="ECO:0000259" key="13">
    <source>
        <dbReference type="Pfam" id="PF13603"/>
    </source>
</evidence>
<evidence type="ECO:0000256" key="7">
    <source>
        <dbReference type="ARBA" id="ARBA00023146"/>
    </source>
</evidence>